<organism evidence="5 6">
    <name type="scientific">Sinanodonta woodiana</name>
    <name type="common">Chinese pond mussel</name>
    <name type="synonym">Anodonta woodiana</name>
    <dbReference type="NCBI Taxonomy" id="1069815"/>
    <lineage>
        <taxon>Eukaryota</taxon>
        <taxon>Metazoa</taxon>
        <taxon>Spiralia</taxon>
        <taxon>Lophotrochozoa</taxon>
        <taxon>Mollusca</taxon>
        <taxon>Bivalvia</taxon>
        <taxon>Autobranchia</taxon>
        <taxon>Heteroconchia</taxon>
        <taxon>Palaeoheterodonta</taxon>
        <taxon>Unionida</taxon>
        <taxon>Unionoidea</taxon>
        <taxon>Unionidae</taxon>
        <taxon>Unioninae</taxon>
        <taxon>Sinanodonta</taxon>
    </lineage>
</organism>
<dbReference type="InterPro" id="IPR018378">
    <property type="entry name" value="C-type_lectin_CS"/>
</dbReference>
<feature type="signal peptide" evidence="3">
    <location>
        <begin position="1"/>
        <end position="16"/>
    </location>
</feature>
<keyword evidence="1" id="KW-0430">Lectin</keyword>
<dbReference type="GO" id="GO:0030246">
    <property type="term" value="F:carbohydrate binding"/>
    <property type="evidence" value="ECO:0007669"/>
    <property type="project" value="UniProtKB-KW"/>
</dbReference>
<dbReference type="InterPro" id="IPR016187">
    <property type="entry name" value="CTDL_fold"/>
</dbReference>
<dbReference type="PRINTS" id="PR01504">
    <property type="entry name" value="PNCREATITSAP"/>
</dbReference>
<accession>A0ABD3X166</accession>
<dbReference type="SUPFAM" id="SSF56436">
    <property type="entry name" value="C-type lectin-like"/>
    <property type="match status" value="1"/>
</dbReference>
<dbReference type="EMBL" id="JBJQND010000004">
    <property type="protein sequence ID" value="KAL3879777.1"/>
    <property type="molecule type" value="Genomic_DNA"/>
</dbReference>
<evidence type="ECO:0000313" key="6">
    <source>
        <dbReference type="Proteomes" id="UP001634394"/>
    </source>
</evidence>
<evidence type="ECO:0000256" key="2">
    <source>
        <dbReference type="ARBA" id="ARBA00023157"/>
    </source>
</evidence>
<keyword evidence="2" id="KW-1015">Disulfide bond</keyword>
<feature type="domain" description="C-type lectin" evidence="4">
    <location>
        <begin position="122"/>
        <end position="240"/>
    </location>
</feature>
<dbReference type="InterPro" id="IPR016186">
    <property type="entry name" value="C-type_lectin-like/link_sf"/>
</dbReference>
<dbReference type="Gene3D" id="3.10.100.10">
    <property type="entry name" value="Mannose-Binding Protein A, subunit A"/>
    <property type="match status" value="1"/>
</dbReference>
<name>A0ABD3X166_SINWO</name>
<evidence type="ECO:0000259" key="4">
    <source>
        <dbReference type="PROSITE" id="PS50041"/>
    </source>
</evidence>
<keyword evidence="3" id="KW-0732">Signal</keyword>
<gene>
    <name evidence="5" type="ORF">ACJMK2_032063</name>
</gene>
<feature type="chain" id="PRO_5044878354" description="C-type lectin domain-containing protein" evidence="3">
    <location>
        <begin position="17"/>
        <end position="242"/>
    </location>
</feature>
<dbReference type="Pfam" id="PF00059">
    <property type="entry name" value="Lectin_C"/>
    <property type="match status" value="1"/>
</dbReference>
<dbReference type="InterPro" id="IPR051663">
    <property type="entry name" value="CLec_Tetranectin-domain"/>
</dbReference>
<dbReference type="CDD" id="cd00037">
    <property type="entry name" value="CLECT"/>
    <property type="match status" value="1"/>
</dbReference>
<dbReference type="Proteomes" id="UP001634394">
    <property type="component" value="Unassembled WGS sequence"/>
</dbReference>
<dbReference type="InterPro" id="IPR001304">
    <property type="entry name" value="C-type_lectin-like"/>
</dbReference>
<sequence>MMNLLISLILSHQLLTQVSNVNSQNTCKQTSVKLDDYPLACGNVNLFFDDAFSRPVVQLDDPMKDCPEANKSRAAADEQYQALSSRIADLEKRIRDVGTSIASPSFRIKKPTCPDGYQYYYQDHFCYKFHSACKTWSEARQTCRQEGGDLLWLKETNFDFFRDVSRSHSGACSNVWVGATDVVSEGQWYWVNGDKVRCSFWQQDEPDNSQDNENCANLLTIFDYKLNDQPCQDKESFICQIV</sequence>
<evidence type="ECO:0000313" key="5">
    <source>
        <dbReference type="EMBL" id="KAL3879777.1"/>
    </source>
</evidence>
<dbReference type="SMART" id="SM00034">
    <property type="entry name" value="CLECT"/>
    <property type="match status" value="1"/>
</dbReference>
<keyword evidence="6" id="KW-1185">Reference proteome</keyword>
<evidence type="ECO:0000256" key="3">
    <source>
        <dbReference type="SAM" id="SignalP"/>
    </source>
</evidence>
<dbReference type="PANTHER" id="PTHR22799">
    <property type="entry name" value="TETRANECTIN-RELATED"/>
    <property type="match status" value="1"/>
</dbReference>
<evidence type="ECO:0000256" key="1">
    <source>
        <dbReference type="ARBA" id="ARBA00022734"/>
    </source>
</evidence>
<dbReference type="PANTHER" id="PTHR22799:SF6">
    <property type="entry name" value="C-TYPE LECTIN DOMAIN FAMILY 4 MEMBER M-LIKE"/>
    <property type="match status" value="1"/>
</dbReference>
<dbReference type="PROSITE" id="PS00615">
    <property type="entry name" value="C_TYPE_LECTIN_1"/>
    <property type="match status" value="1"/>
</dbReference>
<reference evidence="5 6" key="1">
    <citation type="submission" date="2024-11" db="EMBL/GenBank/DDBJ databases">
        <title>Chromosome-level genome assembly of the freshwater bivalve Anodonta woodiana.</title>
        <authorList>
            <person name="Chen X."/>
        </authorList>
    </citation>
    <scope>NUCLEOTIDE SEQUENCE [LARGE SCALE GENOMIC DNA]</scope>
    <source>
        <strain evidence="5">MN2024</strain>
        <tissue evidence="5">Gills</tissue>
    </source>
</reference>
<dbReference type="AlphaFoldDB" id="A0ABD3X166"/>
<proteinExistence type="predicted"/>
<comment type="caution">
    <text evidence="5">The sequence shown here is derived from an EMBL/GenBank/DDBJ whole genome shotgun (WGS) entry which is preliminary data.</text>
</comment>
<protein>
    <recommendedName>
        <fullName evidence="4">C-type lectin domain-containing protein</fullName>
    </recommendedName>
</protein>
<dbReference type="PROSITE" id="PS50041">
    <property type="entry name" value="C_TYPE_LECTIN_2"/>
    <property type="match status" value="1"/>
</dbReference>